<gene>
    <name evidence="1" type="ORF">SAMN05661044_03737</name>
</gene>
<accession>A0A1H7U5L8</accession>
<evidence type="ECO:0000313" key="2">
    <source>
        <dbReference type="Proteomes" id="UP000199421"/>
    </source>
</evidence>
<dbReference type="Proteomes" id="UP000199421">
    <property type="component" value="Unassembled WGS sequence"/>
</dbReference>
<proteinExistence type="predicted"/>
<reference evidence="2" key="1">
    <citation type="submission" date="2016-10" db="EMBL/GenBank/DDBJ databases">
        <authorList>
            <person name="Varghese N."/>
            <person name="Submissions S."/>
        </authorList>
    </citation>
    <scope>NUCLEOTIDE SEQUENCE [LARGE SCALE GENOMIC DNA]</scope>
    <source>
        <strain evidence="2">DSM 18733</strain>
    </source>
</reference>
<evidence type="ECO:0000313" key="1">
    <source>
        <dbReference type="EMBL" id="SEL92059.1"/>
    </source>
</evidence>
<protein>
    <submittedName>
        <fullName evidence="1">Uncharacterized protein</fullName>
    </submittedName>
</protein>
<dbReference type="STRING" id="407022.SAMN05661044_03737"/>
<dbReference type="AlphaFoldDB" id="A0A1H7U5L8"/>
<dbReference type="OrthoDB" id="798639at2"/>
<sequence length="69" mass="8222">MLERFAKWADEIDQEWASYSTSYDKEVFIVYDHLKNEVARIDYNNGRYDISGDDLPAVKKLTDLTQHRH</sequence>
<organism evidence="1 2">
    <name type="scientific">Olivibacter domesticus</name>
    <name type="common">Pseudosphingobacterium domesticum</name>
    <dbReference type="NCBI Taxonomy" id="407022"/>
    <lineage>
        <taxon>Bacteria</taxon>
        <taxon>Pseudomonadati</taxon>
        <taxon>Bacteroidota</taxon>
        <taxon>Sphingobacteriia</taxon>
        <taxon>Sphingobacteriales</taxon>
        <taxon>Sphingobacteriaceae</taxon>
        <taxon>Olivibacter</taxon>
    </lineage>
</organism>
<keyword evidence="2" id="KW-1185">Reference proteome</keyword>
<name>A0A1H7U5L8_OLID1</name>
<dbReference type="EMBL" id="FOAF01000005">
    <property type="protein sequence ID" value="SEL92059.1"/>
    <property type="molecule type" value="Genomic_DNA"/>
</dbReference>
<dbReference type="RefSeq" id="WP_093327246.1">
    <property type="nucleotide sequence ID" value="NZ_FOAF01000005.1"/>
</dbReference>